<keyword evidence="2" id="KW-1185">Reference proteome</keyword>
<gene>
    <name evidence="1" type="ORF">AKJ65_00140</name>
</gene>
<comment type="caution">
    <text evidence="1">The sequence shown here is derived from an EMBL/GenBank/DDBJ whole genome shotgun (WGS) entry which is preliminary data.</text>
</comment>
<dbReference type="AlphaFoldDB" id="A0A133UNV5"/>
<proteinExistence type="predicted"/>
<dbReference type="Proteomes" id="UP000070284">
    <property type="component" value="Unassembled WGS sequence"/>
</dbReference>
<organism evidence="1 2">
    <name type="scientific">candidate division MSBL1 archaeon SCGC-AAA259E19</name>
    <dbReference type="NCBI Taxonomy" id="1698264"/>
    <lineage>
        <taxon>Archaea</taxon>
        <taxon>Methanobacteriati</taxon>
        <taxon>Methanobacteriota</taxon>
        <taxon>candidate division MSBL1</taxon>
    </lineage>
</organism>
<name>A0A133UNV5_9EURY</name>
<protein>
    <recommendedName>
        <fullName evidence="3">CopG family transcriptional regulator</fullName>
    </recommendedName>
</protein>
<dbReference type="EMBL" id="LHXO01000001">
    <property type="protein sequence ID" value="KXA95895.1"/>
    <property type="molecule type" value="Genomic_DNA"/>
</dbReference>
<reference evidence="1 2" key="1">
    <citation type="journal article" date="2016" name="Sci. Rep.">
        <title>Metabolic traits of an uncultured archaeal lineage -MSBL1- from brine pools of the Red Sea.</title>
        <authorList>
            <person name="Mwirichia R."/>
            <person name="Alam I."/>
            <person name="Rashid M."/>
            <person name="Vinu M."/>
            <person name="Ba-Alawi W."/>
            <person name="Anthony Kamau A."/>
            <person name="Kamanda Ngugi D."/>
            <person name="Goker M."/>
            <person name="Klenk H.P."/>
            <person name="Bajic V."/>
            <person name="Stingl U."/>
        </authorList>
    </citation>
    <scope>NUCLEOTIDE SEQUENCE [LARGE SCALE GENOMIC DNA]</scope>
    <source>
        <strain evidence="1">SCGC-AAA259E19</strain>
    </source>
</reference>
<evidence type="ECO:0008006" key="3">
    <source>
        <dbReference type="Google" id="ProtNLM"/>
    </source>
</evidence>
<sequence length="80" mass="9425">MMKNKTTIQVDSETKAMLRKVGGDEESYDRTIRELVYHYLDFLVELDERANAVLSGEVETRPLDEFLRDMDERVRAAEER</sequence>
<evidence type="ECO:0000313" key="2">
    <source>
        <dbReference type="Proteomes" id="UP000070284"/>
    </source>
</evidence>
<evidence type="ECO:0000313" key="1">
    <source>
        <dbReference type="EMBL" id="KXA95895.1"/>
    </source>
</evidence>
<accession>A0A133UNV5</accession>